<gene>
    <name evidence="27" type="ORF">BRAFLDRAFT_71033</name>
</gene>
<dbReference type="PROSITE" id="PS50102">
    <property type="entry name" value="RRM"/>
    <property type="match status" value="1"/>
</dbReference>
<dbReference type="EC" id="2.3.1.48" evidence="5"/>
<dbReference type="GO" id="GO:0061733">
    <property type="term" value="F:protein-lysine-acetyltransferase activity"/>
    <property type="evidence" value="ECO:0007669"/>
    <property type="project" value="UniProtKB-EC"/>
</dbReference>
<evidence type="ECO:0000256" key="25">
    <source>
        <dbReference type="SAM" id="MobiDB-lite"/>
    </source>
</evidence>
<dbReference type="GO" id="GO:0002376">
    <property type="term" value="P:immune system process"/>
    <property type="evidence" value="ECO:0007669"/>
    <property type="project" value="UniProtKB-KW"/>
</dbReference>
<feature type="compositionally biased region" description="Polar residues" evidence="25">
    <location>
        <begin position="69"/>
        <end position="91"/>
    </location>
</feature>
<keyword evidence="13" id="KW-0391">Immunity</keyword>
<evidence type="ECO:0000256" key="12">
    <source>
        <dbReference type="ARBA" id="ARBA00022816"/>
    </source>
</evidence>
<evidence type="ECO:0000256" key="5">
    <source>
        <dbReference type="ARBA" id="ARBA00013184"/>
    </source>
</evidence>
<proteinExistence type="inferred from homology"/>
<dbReference type="InterPro" id="IPR035979">
    <property type="entry name" value="RBD_domain_sf"/>
</dbReference>
<dbReference type="GO" id="GO:0005643">
    <property type="term" value="C:nuclear pore"/>
    <property type="evidence" value="ECO:0007669"/>
    <property type="project" value="UniProtKB-SubCell"/>
</dbReference>
<evidence type="ECO:0000256" key="19">
    <source>
        <dbReference type="ARBA" id="ARBA00023242"/>
    </source>
</evidence>
<reference evidence="27" key="1">
    <citation type="journal article" date="2008" name="Nature">
        <title>The amphioxus genome and the evolution of the chordate karyotype.</title>
        <authorList>
            <consortium name="US DOE Joint Genome Institute (JGI-PGF)"/>
            <person name="Putnam N.H."/>
            <person name="Butts T."/>
            <person name="Ferrier D.E.K."/>
            <person name="Furlong R.F."/>
            <person name="Hellsten U."/>
            <person name="Kawashima T."/>
            <person name="Robinson-Rechavi M."/>
            <person name="Shoguchi E."/>
            <person name="Terry A."/>
            <person name="Yu J.-K."/>
            <person name="Benito-Gutierrez E.L."/>
            <person name="Dubchak I."/>
            <person name="Garcia-Fernandez J."/>
            <person name="Gibson-Brown J.J."/>
            <person name="Grigoriev I.V."/>
            <person name="Horton A.C."/>
            <person name="de Jong P.J."/>
            <person name="Jurka J."/>
            <person name="Kapitonov V.V."/>
            <person name="Kohara Y."/>
            <person name="Kuroki Y."/>
            <person name="Lindquist E."/>
            <person name="Lucas S."/>
            <person name="Osoegawa K."/>
            <person name="Pennacchio L.A."/>
            <person name="Salamov A.A."/>
            <person name="Satou Y."/>
            <person name="Sauka-Spengler T."/>
            <person name="Schmutz J."/>
            <person name="Shin-I T."/>
            <person name="Toyoda A."/>
            <person name="Bronner-Fraser M."/>
            <person name="Fujiyama A."/>
            <person name="Holland L.Z."/>
            <person name="Holland P.W.H."/>
            <person name="Satoh N."/>
            <person name="Rokhsar D.S."/>
        </authorList>
    </citation>
    <scope>NUCLEOTIDE SEQUENCE [LARGE SCALE GENOMIC DNA]</scope>
    <source>
        <strain evidence="27">S238N-H82</strain>
        <tissue evidence="27">Testes</tissue>
    </source>
</reference>
<evidence type="ECO:0000256" key="22">
    <source>
        <dbReference type="ARBA" id="ARBA00055631"/>
    </source>
</evidence>
<feature type="compositionally biased region" description="Basic and acidic residues" evidence="25">
    <location>
        <begin position="332"/>
        <end position="342"/>
    </location>
</feature>
<evidence type="ECO:0000256" key="23">
    <source>
        <dbReference type="ARBA" id="ARBA00069544"/>
    </source>
</evidence>
<evidence type="ECO:0000256" key="21">
    <source>
        <dbReference type="ARBA" id="ARBA00038443"/>
    </source>
</evidence>
<keyword evidence="15" id="KW-0007">Acetylation</keyword>
<dbReference type="InterPro" id="IPR005062">
    <property type="entry name" value="SAC3/GANP/THP3_conserved"/>
</dbReference>
<evidence type="ECO:0000256" key="4">
    <source>
        <dbReference type="ARBA" id="ARBA00004642"/>
    </source>
</evidence>
<evidence type="ECO:0000256" key="6">
    <source>
        <dbReference type="ARBA" id="ARBA00022448"/>
    </source>
</evidence>
<evidence type="ECO:0000256" key="8">
    <source>
        <dbReference type="ARBA" id="ARBA00022481"/>
    </source>
</evidence>
<dbReference type="GO" id="GO:0005654">
    <property type="term" value="C:nucleoplasm"/>
    <property type="evidence" value="ECO:0007669"/>
    <property type="project" value="UniProtKB-SubCell"/>
</dbReference>
<dbReference type="CDD" id="cd12443">
    <property type="entry name" value="RRM_MCM3A_like"/>
    <property type="match status" value="1"/>
</dbReference>
<dbReference type="InterPro" id="IPR000504">
    <property type="entry name" value="RRM_dom"/>
</dbReference>
<feature type="region of interest" description="Disordered" evidence="25">
    <location>
        <begin position="211"/>
        <end position="418"/>
    </location>
</feature>
<feature type="compositionally biased region" description="Polar residues" evidence="25">
    <location>
        <begin position="402"/>
        <end position="411"/>
    </location>
</feature>
<dbReference type="GO" id="GO:0015031">
    <property type="term" value="P:protein transport"/>
    <property type="evidence" value="ECO:0007669"/>
    <property type="project" value="UniProtKB-KW"/>
</dbReference>
<dbReference type="PANTHER" id="PTHR12436">
    <property type="entry name" value="80 KDA MCM3-ASSOCIATED PROTEIN"/>
    <property type="match status" value="1"/>
</dbReference>
<keyword evidence="9" id="KW-0963">Cytoplasm</keyword>
<evidence type="ECO:0000256" key="16">
    <source>
        <dbReference type="ARBA" id="ARBA00023010"/>
    </source>
</evidence>
<keyword evidence="20" id="KW-0012">Acyltransferase</keyword>
<dbReference type="PANTHER" id="PTHR12436:SF3">
    <property type="entry name" value="GERMINAL-CENTER ASSOCIATED NUCLEAR PROTEIN"/>
    <property type="match status" value="1"/>
</dbReference>
<evidence type="ECO:0000256" key="1">
    <source>
        <dbReference type="ARBA" id="ARBA00004286"/>
    </source>
</evidence>
<dbReference type="SUPFAM" id="SSF54928">
    <property type="entry name" value="RNA-binding domain, RBD"/>
    <property type="match status" value="1"/>
</dbReference>
<feature type="domain" description="RRM" evidence="26">
    <location>
        <begin position="424"/>
        <end position="497"/>
    </location>
</feature>
<dbReference type="Gene3D" id="3.30.70.330">
    <property type="match status" value="1"/>
</dbReference>
<feature type="compositionally biased region" description="Low complexity" evidence="25">
    <location>
        <begin position="1009"/>
        <end position="1021"/>
    </location>
</feature>
<dbReference type="GO" id="GO:0005737">
    <property type="term" value="C:cytoplasm"/>
    <property type="evidence" value="ECO:0007669"/>
    <property type="project" value="UniProtKB-SubCell"/>
</dbReference>
<keyword evidence="19" id="KW-0539">Nucleus</keyword>
<keyword evidence="11" id="KW-0808">Transferase</keyword>
<dbReference type="GO" id="GO:0005694">
    <property type="term" value="C:chromosome"/>
    <property type="evidence" value="ECO:0007669"/>
    <property type="project" value="UniProtKB-SubCell"/>
</dbReference>
<keyword evidence="6" id="KW-0813">Transport</keyword>
<name>C3ZGS8_BRAFL</name>
<evidence type="ECO:0000256" key="2">
    <source>
        <dbReference type="ARBA" id="ARBA00004496"/>
    </source>
</evidence>
<evidence type="ECO:0000256" key="15">
    <source>
        <dbReference type="ARBA" id="ARBA00022990"/>
    </source>
</evidence>
<keyword evidence="7" id="KW-0158">Chromosome</keyword>
<keyword evidence="17" id="KW-0175">Coiled coil</keyword>
<dbReference type="SMART" id="SM00360">
    <property type="entry name" value="RRM"/>
    <property type="match status" value="1"/>
</dbReference>
<evidence type="ECO:0000256" key="11">
    <source>
        <dbReference type="ARBA" id="ARBA00022679"/>
    </source>
</evidence>
<accession>C3ZGS8</accession>
<dbReference type="InterPro" id="IPR034265">
    <property type="entry name" value="MCM3AP_RRM"/>
</dbReference>
<feature type="compositionally biased region" description="Low complexity" evidence="25">
    <location>
        <begin position="502"/>
        <end position="513"/>
    </location>
</feature>
<comment type="subcellular location">
    <subcellularLocation>
        <location evidence="1">Chromosome</location>
    </subcellularLocation>
    <subcellularLocation>
        <location evidence="2">Cytoplasm</location>
    </subcellularLocation>
    <subcellularLocation>
        <location evidence="3">Nucleus</location>
        <location evidence="3">Nuclear pore complex</location>
    </subcellularLocation>
    <subcellularLocation>
        <location evidence="4">Nucleus</location>
        <location evidence="4">Nucleoplasm</location>
    </subcellularLocation>
</comment>
<evidence type="ECO:0000256" key="14">
    <source>
        <dbReference type="ARBA" id="ARBA00022927"/>
    </source>
</evidence>
<evidence type="ECO:0000256" key="17">
    <source>
        <dbReference type="ARBA" id="ARBA00023054"/>
    </source>
</evidence>
<comment type="function">
    <text evidence="22">As a component of the TREX-2 complex, involved in the export of mRNAs to the cytoplasm through the nuclear pores. Through the acetylation of histones, affects the assembly of nucleosomes at immunoglobulin variable region genes and promotes the recruitment and positioning of transcription complex to favor DNA cytosine deaminase AICDA/AID targeting, hence promoting somatic hypermutations.</text>
</comment>
<keyword evidence="14" id="KW-0653">Protein transport</keyword>
<dbReference type="STRING" id="7739.C3ZGS8"/>
<dbReference type="eggNOG" id="KOG1860">
    <property type="taxonomic scope" value="Eukaryota"/>
</dbReference>
<dbReference type="EMBL" id="GG666620">
    <property type="protein sequence ID" value="EEN48304.1"/>
    <property type="molecule type" value="Genomic_DNA"/>
</dbReference>
<evidence type="ECO:0000256" key="10">
    <source>
        <dbReference type="ARBA" id="ARBA00022553"/>
    </source>
</evidence>
<feature type="compositionally biased region" description="Basic and acidic residues" evidence="25">
    <location>
        <begin position="551"/>
        <end position="560"/>
    </location>
</feature>
<dbReference type="InterPro" id="IPR045107">
    <property type="entry name" value="SAC3/GANP/THP3"/>
</dbReference>
<dbReference type="AlphaFoldDB" id="C3ZGS8"/>
<feature type="compositionally biased region" description="Low complexity" evidence="25">
    <location>
        <begin position="107"/>
        <end position="125"/>
    </location>
</feature>
<feature type="compositionally biased region" description="Low complexity" evidence="25">
    <location>
        <begin position="228"/>
        <end position="241"/>
    </location>
</feature>
<keyword evidence="24" id="KW-0694">RNA-binding</keyword>
<keyword evidence="10" id="KW-0597">Phosphoprotein</keyword>
<evidence type="ECO:0000313" key="27">
    <source>
        <dbReference type="EMBL" id="EEN48304.1"/>
    </source>
</evidence>
<keyword evidence="8" id="KW-0488">Methylation</keyword>
<dbReference type="FunFam" id="1.25.40.990:FF:000003">
    <property type="entry name" value="germinal-center associated nuclear protein isoform X2"/>
    <property type="match status" value="1"/>
</dbReference>
<evidence type="ECO:0000259" key="26">
    <source>
        <dbReference type="PROSITE" id="PS50102"/>
    </source>
</evidence>
<evidence type="ECO:0000256" key="13">
    <source>
        <dbReference type="ARBA" id="ARBA00022859"/>
    </source>
</evidence>
<sequence length="1259" mass="137377">MSSSGKFAQKKKKEALRRLSQGFDRTPRGVGRGGGPERGGRERGPRKRWPSDRAPGTGAKRRVSLEAGTRSNPFAQQPTTIFSGTGSSPSVNIFAPPTAKSDDVTDPSSGLPPSSQGPAALGSSTAFATAGTQGFGVFGVQQTTKALGAGFGGQAVFGASTSTTGGFKFTTTDTKASFSATETVSTGGFGAKPAFSASGVASAPSFSFTTGSDKDAGAPSFGGGSPFGGDTPSFGSKTFGQMSGGPSGFPSSSTSSNFPSAGVAIFGRQDQTEQSSVFAKPEETKTGAAAVFGGKGQDTTNQSKEAVLAGEGREGSPSRRPVIDRSSILKRSRADAGDDATKKVSRKINVEPSTSGQPKSPQKAAAAVGAAEDDTELEPYKPLARPSDTELEPYKPLARPRLSSSDSQSGTRRFLTKEEVSTRTTLRCSDVPKMCNDKEFLRRHFSKFGKVVRVNPNRDKNTALISFADHKSASEAKKKGRLLQKNTRPITIFWGSGKTSPKGKAAADTGTAASRAEPVAGTSGLSAGGRKSAQGAAAKPEAGRSSSSASSERRDAEKKPAMGITSMGKLRGMAGKNAYEKFQILEQRDRIIRQGSKKQTDLATAKAFVGTCQDMCPEKERYEREFQNRLSLFETLPDDDNRIDHTKAVKEYARSSADKEEPLPHELRPPHVLTLTMNYLVNNILDLGRDGNWGDWYDFVWNRTRGIRKDITQQLLTDHTAVDLTEKCARFHIHCAHQLCQEPMTVFDPKINNENLTKCLQSLKQFYHDLTVEGRFCNNEGEFRAYELLLNLNQGDILREVQQLRPEVRNSPQMKFALQVFSALNNNNFVRFFKLLQAAPYLPACIMHRYLTQVRTQSIKVMNRAYSITGRTTQFPVSDYMRMMGFEDEDETAIFSEAFGLAVLDGAVGFSRTTFIEGESIPRAKRLAVVASKRTVSVGEIVQGSPLPPNTVHVPKNSFDGSGFFIGGSLPDVGMDTQQVKEAAVPAVEASTKTEPPPPYTQPPPPYTQPSQPSVPVSLPAPAKPPATRFSNEAIKEVARELFLEVIQEFCQNMSSHMVGLADIIKGSALYLEDFVEQSVGDMARGVAQEVVAEERARILRERLAAERAEELRLCQERTTEVVCQELVEELLGEEAVSLATAQAREVHLQLKKESIERCTVDISRAVQEEVVVEGVRDVCQEVVRAAEELRDQHLVELEQCVQLMQTARLWKRWRASYAMRKRLRRSMQEFPSAPTQRLPWQKIQAFFRRKRPVANPMR</sequence>
<evidence type="ECO:0000256" key="7">
    <source>
        <dbReference type="ARBA" id="ARBA00022454"/>
    </source>
</evidence>
<evidence type="ECO:0000256" key="9">
    <source>
        <dbReference type="ARBA" id="ARBA00022490"/>
    </source>
</evidence>
<dbReference type="InterPro" id="IPR012677">
    <property type="entry name" value="Nucleotide-bd_a/b_plait_sf"/>
</dbReference>
<evidence type="ECO:0000256" key="3">
    <source>
        <dbReference type="ARBA" id="ARBA00004567"/>
    </source>
</evidence>
<dbReference type="GO" id="GO:0003723">
    <property type="term" value="F:RNA binding"/>
    <property type="evidence" value="ECO:0007669"/>
    <property type="project" value="UniProtKB-UniRule"/>
</dbReference>
<dbReference type="Pfam" id="PF00076">
    <property type="entry name" value="RRM_1"/>
    <property type="match status" value="1"/>
</dbReference>
<keyword evidence="18" id="KW-0906">Nuclear pore complex</keyword>
<protein>
    <recommendedName>
        <fullName evidence="23">Germinal-center associated nuclear protein</fullName>
        <ecNumber evidence="5">2.3.1.48</ecNumber>
    </recommendedName>
</protein>
<organism>
    <name type="scientific">Branchiostoma floridae</name>
    <name type="common">Florida lancelet</name>
    <name type="synonym">Amphioxus</name>
    <dbReference type="NCBI Taxonomy" id="7739"/>
    <lineage>
        <taxon>Eukaryota</taxon>
        <taxon>Metazoa</taxon>
        <taxon>Chordata</taxon>
        <taxon>Cephalochordata</taxon>
        <taxon>Leptocardii</taxon>
        <taxon>Amphioxiformes</taxon>
        <taxon>Branchiostomatidae</taxon>
        <taxon>Branchiostoma</taxon>
    </lineage>
</organism>
<comment type="similarity">
    <text evidence="21">Belongs to the SAC3 family.</text>
</comment>
<feature type="region of interest" description="Disordered" evidence="25">
    <location>
        <begin position="1"/>
        <end position="125"/>
    </location>
</feature>
<dbReference type="InParanoid" id="C3ZGS8"/>
<keyword evidence="12" id="KW-0509">mRNA transport</keyword>
<dbReference type="Gene3D" id="1.25.40.990">
    <property type="match status" value="1"/>
</dbReference>
<feature type="region of interest" description="Disordered" evidence="25">
    <location>
        <begin position="980"/>
        <end position="1026"/>
    </location>
</feature>
<feature type="compositionally biased region" description="Polar residues" evidence="25">
    <location>
        <begin position="351"/>
        <end position="360"/>
    </location>
</feature>
<dbReference type="Pfam" id="PF03399">
    <property type="entry name" value="SAC3_GANP"/>
    <property type="match status" value="1"/>
</dbReference>
<evidence type="ECO:0000256" key="20">
    <source>
        <dbReference type="ARBA" id="ARBA00023315"/>
    </source>
</evidence>
<feature type="region of interest" description="Disordered" evidence="25">
    <location>
        <begin position="492"/>
        <end position="569"/>
    </location>
</feature>
<feature type="compositionally biased region" description="Basic and acidic residues" evidence="25">
    <location>
        <begin position="311"/>
        <end position="323"/>
    </location>
</feature>
<dbReference type="GO" id="GO:0051028">
    <property type="term" value="P:mRNA transport"/>
    <property type="evidence" value="ECO:0007669"/>
    <property type="project" value="UniProtKB-KW"/>
</dbReference>
<feature type="compositionally biased region" description="Low complexity" evidence="25">
    <location>
        <begin position="248"/>
        <end position="262"/>
    </location>
</feature>
<keyword evidence="16" id="KW-0811">Translocation</keyword>
<evidence type="ECO:0000256" key="24">
    <source>
        <dbReference type="PROSITE-ProRule" id="PRU00176"/>
    </source>
</evidence>
<evidence type="ECO:0000256" key="18">
    <source>
        <dbReference type="ARBA" id="ARBA00023132"/>
    </source>
</evidence>
<feature type="compositionally biased region" description="Pro residues" evidence="25">
    <location>
        <begin position="995"/>
        <end position="1008"/>
    </location>
</feature>